<sequence>MEEQIYTSEELIRLPVGSKTTLKCRDGRHCVSVATLCYRIPNLNPEYRDRKYKCSINYIKSEITIEVKKLEKTRRK</sequence>
<accession>A0A8S5R4G5</accession>
<dbReference type="EMBL" id="BK015806">
    <property type="protein sequence ID" value="DAE26018.1"/>
    <property type="molecule type" value="Genomic_DNA"/>
</dbReference>
<name>A0A8S5R4G5_9CAUD</name>
<proteinExistence type="predicted"/>
<evidence type="ECO:0000313" key="1">
    <source>
        <dbReference type="EMBL" id="DAE26018.1"/>
    </source>
</evidence>
<reference evidence="1" key="1">
    <citation type="journal article" date="2021" name="Proc. Natl. Acad. Sci. U.S.A.">
        <title>A Catalog of Tens of Thousands of Viruses from Human Metagenomes Reveals Hidden Associations with Chronic Diseases.</title>
        <authorList>
            <person name="Tisza M.J."/>
            <person name="Buck C.B."/>
        </authorList>
    </citation>
    <scope>NUCLEOTIDE SEQUENCE</scope>
    <source>
        <strain evidence="1">CtyjS2</strain>
    </source>
</reference>
<organism evidence="1">
    <name type="scientific">Siphoviridae sp. ctyjS2</name>
    <dbReference type="NCBI Taxonomy" id="2827284"/>
    <lineage>
        <taxon>Viruses</taxon>
        <taxon>Duplodnaviria</taxon>
        <taxon>Heunggongvirae</taxon>
        <taxon>Uroviricota</taxon>
        <taxon>Caudoviricetes</taxon>
    </lineage>
</organism>
<protein>
    <submittedName>
        <fullName evidence="1">Uncharacterized protein</fullName>
    </submittedName>
</protein>